<dbReference type="SUPFAM" id="SSF143243">
    <property type="entry name" value="Nqo5-like"/>
    <property type="match status" value="1"/>
</dbReference>
<dbReference type="AlphaFoldDB" id="A0A1M5VML4"/>
<dbReference type="GO" id="GO:0008137">
    <property type="term" value="F:NADH dehydrogenase (ubiquinone) activity"/>
    <property type="evidence" value="ECO:0007669"/>
    <property type="project" value="InterPro"/>
</dbReference>
<protein>
    <recommendedName>
        <fullName evidence="3">NADH-quinone oxidoreductase subunit C</fullName>
        <ecNumber evidence="3">7.1.1.-</ecNumber>
    </recommendedName>
    <alternativeName>
        <fullName evidence="3">NADH dehydrogenase I subunit C</fullName>
    </alternativeName>
    <alternativeName>
        <fullName evidence="3">NDH-1 subunit C</fullName>
    </alternativeName>
</protein>
<dbReference type="InterPro" id="IPR020396">
    <property type="entry name" value="NADH_UbQ_OxRdtase_CS"/>
</dbReference>
<dbReference type="GO" id="GO:0048038">
    <property type="term" value="F:quinone binding"/>
    <property type="evidence" value="ECO:0007669"/>
    <property type="project" value="UniProtKB-KW"/>
</dbReference>
<dbReference type="InterPro" id="IPR010218">
    <property type="entry name" value="NADH_DH_suC"/>
</dbReference>
<dbReference type="InterPro" id="IPR037232">
    <property type="entry name" value="NADH_quin_OxRdtase_su_C/D-like"/>
</dbReference>
<dbReference type="HAMAP" id="MF_01357">
    <property type="entry name" value="NDH1_NuoC"/>
    <property type="match status" value="1"/>
</dbReference>
<comment type="subcellular location">
    <subcellularLocation>
        <location evidence="3">Cell membrane</location>
        <topology evidence="3">Peripheral membrane protein</topology>
        <orientation evidence="3">Cytoplasmic side</orientation>
    </subcellularLocation>
</comment>
<dbReference type="RefSeq" id="WP_073140461.1">
    <property type="nucleotide sequence ID" value="NZ_FQWQ01000004.1"/>
</dbReference>
<keyword evidence="3" id="KW-1003">Cell membrane</keyword>
<comment type="subunit">
    <text evidence="3">NDH-1 is composed of 14 different subunits. Subunits NuoB, C, D, E, F, and G constitute the peripheral sector of the complex.</text>
</comment>
<dbReference type="EC" id="7.1.1.-" evidence="3"/>
<gene>
    <name evidence="3" type="primary">nuoC</name>
    <name evidence="7" type="ORF">SAMN04488109_5227</name>
</gene>
<comment type="function">
    <text evidence="3">NDH-1 shuttles electrons from NADH, via FMN and iron-sulfur (Fe-S) centers, to quinones in the respiratory chain. The immediate electron acceptor for the enzyme in this species is believed to be a menaquinone. Couples the redox reaction to proton translocation (for every two electrons transferred, four hydrogen ions are translocated across the cytoplasmic membrane), and thus conserves the redox energy in a proton gradient.</text>
</comment>
<evidence type="ECO:0000256" key="5">
    <source>
        <dbReference type="RuleBase" id="RU003582"/>
    </source>
</evidence>
<dbReference type="GO" id="GO:0005886">
    <property type="term" value="C:plasma membrane"/>
    <property type="evidence" value="ECO:0007669"/>
    <property type="project" value="UniProtKB-SubCell"/>
</dbReference>
<keyword evidence="3 5" id="KW-0874">Quinone</keyword>
<dbReference type="Proteomes" id="UP000184212">
    <property type="component" value="Unassembled WGS sequence"/>
</dbReference>
<dbReference type="STRING" id="947013.SAMN04488109_5227"/>
<dbReference type="NCBIfam" id="TIGR01961">
    <property type="entry name" value="NuoC_fam"/>
    <property type="match status" value="1"/>
</dbReference>
<organism evidence="7 8">
    <name type="scientific">Chryseolinea serpens</name>
    <dbReference type="NCBI Taxonomy" id="947013"/>
    <lineage>
        <taxon>Bacteria</taxon>
        <taxon>Pseudomonadati</taxon>
        <taxon>Bacteroidota</taxon>
        <taxon>Cytophagia</taxon>
        <taxon>Cytophagales</taxon>
        <taxon>Fulvivirgaceae</taxon>
        <taxon>Chryseolinea</taxon>
    </lineage>
</organism>
<keyword evidence="2 3" id="KW-0813">Transport</keyword>
<evidence type="ECO:0000256" key="4">
    <source>
        <dbReference type="RuleBase" id="RU003456"/>
    </source>
</evidence>
<dbReference type="Pfam" id="PF00329">
    <property type="entry name" value="Complex1_30kDa"/>
    <property type="match status" value="1"/>
</dbReference>
<keyword evidence="3" id="KW-0472">Membrane</keyword>
<evidence type="ECO:0000256" key="1">
    <source>
        <dbReference type="ARBA" id="ARBA00007569"/>
    </source>
</evidence>
<dbReference type="EMBL" id="FQWQ01000004">
    <property type="protein sequence ID" value="SHH76492.1"/>
    <property type="molecule type" value="Genomic_DNA"/>
</dbReference>
<comment type="catalytic activity">
    <reaction evidence="3 5">
        <text>a quinone + NADH + 5 H(+)(in) = a quinol + NAD(+) + 4 H(+)(out)</text>
        <dbReference type="Rhea" id="RHEA:57888"/>
        <dbReference type="ChEBI" id="CHEBI:15378"/>
        <dbReference type="ChEBI" id="CHEBI:24646"/>
        <dbReference type="ChEBI" id="CHEBI:57540"/>
        <dbReference type="ChEBI" id="CHEBI:57945"/>
        <dbReference type="ChEBI" id="CHEBI:132124"/>
    </reaction>
</comment>
<accession>A0A1M5VML4</accession>
<evidence type="ECO:0000313" key="8">
    <source>
        <dbReference type="Proteomes" id="UP000184212"/>
    </source>
</evidence>
<dbReference type="OrthoDB" id="9803286at2"/>
<dbReference type="GO" id="GO:0050136">
    <property type="term" value="F:NADH dehydrogenase (quinone) (non-electrogenic) activity"/>
    <property type="evidence" value="ECO:0007669"/>
    <property type="project" value="UniProtKB-UniRule"/>
</dbReference>
<dbReference type="PROSITE" id="PS00542">
    <property type="entry name" value="COMPLEX1_30K"/>
    <property type="match status" value="1"/>
</dbReference>
<dbReference type="InterPro" id="IPR001268">
    <property type="entry name" value="NADH_UbQ_OxRdtase_30kDa_su"/>
</dbReference>
<feature type="domain" description="NADH:ubiquinone oxidoreductase 30kDa subunit" evidence="6">
    <location>
        <begin position="33"/>
        <end position="154"/>
    </location>
</feature>
<keyword evidence="8" id="KW-1185">Reference proteome</keyword>
<name>A0A1M5VML4_9BACT</name>
<evidence type="ECO:0000313" key="7">
    <source>
        <dbReference type="EMBL" id="SHH76492.1"/>
    </source>
</evidence>
<evidence type="ECO:0000256" key="3">
    <source>
        <dbReference type="HAMAP-Rule" id="MF_01357"/>
    </source>
</evidence>
<keyword evidence="3 4" id="KW-0520">NAD</keyword>
<dbReference type="PANTHER" id="PTHR10884">
    <property type="entry name" value="NADH DEHYDROGENASE UBIQUINONE IRON-SULFUR PROTEIN 3"/>
    <property type="match status" value="1"/>
</dbReference>
<dbReference type="Gene3D" id="3.30.460.80">
    <property type="entry name" value="NADH:ubiquinone oxidoreductase, 30kDa subunit"/>
    <property type="match status" value="1"/>
</dbReference>
<sequence length="166" mass="19501">MEGTGLEKTIGVLNEKFEGEVLHAAMLYDFPTITLKKDKIIEIIKFLKEHPDTRYHYLTTLCGIHYPELNQIAIMYQLHNMMSGERVRLKIYLPAEKPEVPTLTTVFAGANWMERETYDFFGVIFTGHPDLRRILNVEDMIMFPLRKEFPLEDQVREDKNDTMFGR</sequence>
<proteinExistence type="inferred from homology"/>
<evidence type="ECO:0000256" key="2">
    <source>
        <dbReference type="ARBA" id="ARBA00022448"/>
    </source>
</evidence>
<evidence type="ECO:0000259" key="6">
    <source>
        <dbReference type="Pfam" id="PF00329"/>
    </source>
</evidence>
<keyword evidence="3 4" id="KW-1278">Translocase</keyword>
<reference evidence="7 8" key="1">
    <citation type="submission" date="2016-11" db="EMBL/GenBank/DDBJ databases">
        <authorList>
            <person name="Jaros S."/>
            <person name="Januszkiewicz K."/>
            <person name="Wedrychowicz H."/>
        </authorList>
    </citation>
    <scope>NUCLEOTIDE SEQUENCE [LARGE SCALE GENOMIC DNA]</scope>
    <source>
        <strain evidence="7 8">DSM 24574</strain>
    </source>
</reference>
<comment type="similarity">
    <text evidence="1 3 4">Belongs to the complex I 30 kDa subunit family.</text>
</comment>
<dbReference type="PANTHER" id="PTHR10884:SF14">
    <property type="entry name" value="NADH DEHYDROGENASE [UBIQUINONE] IRON-SULFUR PROTEIN 3, MITOCHONDRIAL"/>
    <property type="match status" value="1"/>
</dbReference>